<dbReference type="GO" id="GO:0005886">
    <property type="term" value="C:plasma membrane"/>
    <property type="evidence" value="ECO:0007669"/>
    <property type="project" value="UniProtKB-SubCell"/>
</dbReference>
<reference evidence="10 11" key="1">
    <citation type="submission" date="2020-02" db="EMBL/GenBank/DDBJ databases">
        <title>Complete genome sequence of the novel Campylobacter species Candidatus Campylobacter infans.</title>
        <authorList>
            <person name="Duim B."/>
            <person name="Zomer A."/>
            <person name="van der Graaf L."/>
            <person name="Wagenaar J."/>
        </authorList>
    </citation>
    <scope>NUCLEOTIDE SEQUENCE [LARGE SCALE GENOMIC DNA]</scope>
    <source>
        <strain evidence="10 11">19S00001</strain>
    </source>
</reference>
<evidence type="ECO:0000313" key="11">
    <source>
        <dbReference type="Proteomes" id="UP000509414"/>
    </source>
</evidence>
<keyword evidence="4 8" id="KW-0812">Transmembrane</keyword>
<sequence>MMMILSDIIFAGIAGLGFAYVARPPFRTLIISAVLAGLGHGFRTILVEIYHFEMLAFATFLAAFLVGLLALLCSKYLKTPSEIISFPALLPMIPGVYAYKTILFLIAFLNSHDENARLLYLKDFFEHFFTTLSVTAALGVGASSVLLLFVEQSFKLTRYSKLFKIK</sequence>
<dbReference type="Pfam" id="PF12821">
    <property type="entry name" value="ThrE_2"/>
    <property type="match status" value="1"/>
</dbReference>
<dbReference type="InterPro" id="IPR050539">
    <property type="entry name" value="ThrE_Dicarb/AminoAcid_Exp"/>
</dbReference>
<evidence type="ECO:0000256" key="1">
    <source>
        <dbReference type="ARBA" id="ARBA00004651"/>
    </source>
</evidence>
<evidence type="ECO:0000259" key="9">
    <source>
        <dbReference type="Pfam" id="PF12821"/>
    </source>
</evidence>
<evidence type="ECO:0000256" key="3">
    <source>
        <dbReference type="ARBA" id="ARBA00022519"/>
    </source>
</evidence>
<feature type="transmembrane region" description="Helical" evidence="8">
    <location>
        <begin position="52"/>
        <end position="72"/>
    </location>
</feature>
<dbReference type="RefSeq" id="WP_178695317.1">
    <property type="nucleotide sequence ID" value="NZ_CP049075.1"/>
</dbReference>
<dbReference type="EMBL" id="CP049075">
    <property type="protein sequence ID" value="QLI05501.1"/>
    <property type="molecule type" value="Genomic_DNA"/>
</dbReference>
<evidence type="ECO:0000256" key="7">
    <source>
        <dbReference type="ARBA" id="ARBA00034125"/>
    </source>
</evidence>
<name>A0A7H9CIL2_9BACT</name>
<evidence type="ECO:0000313" key="10">
    <source>
        <dbReference type="EMBL" id="QLI05501.1"/>
    </source>
</evidence>
<keyword evidence="3" id="KW-0997">Cell inner membrane</keyword>
<dbReference type="InterPro" id="IPR024528">
    <property type="entry name" value="ThrE_2"/>
</dbReference>
<dbReference type="KEGG" id="cinf:CINF_0996"/>
<dbReference type="GO" id="GO:0015744">
    <property type="term" value="P:succinate transport"/>
    <property type="evidence" value="ECO:0007669"/>
    <property type="project" value="TreeGrafter"/>
</dbReference>
<keyword evidence="6 8" id="KW-0472">Membrane</keyword>
<dbReference type="PANTHER" id="PTHR34390">
    <property type="entry name" value="UPF0442 PROTEIN YJJB-RELATED"/>
    <property type="match status" value="1"/>
</dbReference>
<gene>
    <name evidence="10" type="ORF">CINF_0996</name>
</gene>
<dbReference type="PANTHER" id="PTHR34390:SF1">
    <property type="entry name" value="SUCCINATE TRANSPORTER SUBUNIT YJJB-RELATED"/>
    <property type="match status" value="1"/>
</dbReference>
<organism evidence="10 11">
    <name type="scientific">Candidatus Campylobacter infans</name>
    <dbReference type="NCBI Taxonomy" id="2561898"/>
    <lineage>
        <taxon>Bacteria</taxon>
        <taxon>Pseudomonadati</taxon>
        <taxon>Campylobacterota</taxon>
        <taxon>Epsilonproteobacteria</taxon>
        <taxon>Campylobacterales</taxon>
        <taxon>Campylobacteraceae</taxon>
        <taxon>Campylobacter</taxon>
    </lineage>
</organism>
<keyword evidence="2" id="KW-1003">Cell membrane</keyword>
<protein>
    <submittedName>
        <fullName evidence="10">Putative threonine/serine exporter, ThrE family (DUF3815 domain)</fullName>
    </submittedName>
</protein>
<feature type="transmembrane region" description="Helical" evidence="8">
    <location>
        <begin position="84"/>
        <end position="108"/>
    </location>
</feature>
<comment type="similarity">
    <text evidence="7">Belongs to the ThrE exporter (TC 2.A.79) family.</text>
</comment>
<evidence type="ECO:0000256" key="6">
    <source>
        <dbReference type="ARBA" id="ARBA00023136"/>
    </source>
</evidence>
<accession>A0A7H9CIL2</accession>
<evidence type="ECO:0000256" key="2">
    <source>
        <dbReference type="ARBA" id="ARBA00022475"/>
    </source>
</evidence>
<evidence type="ECO:0000256" key="8">
    <source>
        <dbReference type="SAM" id="Phobius"/>
    </source>
</evidence>
<evidence type="ECO:0000256" key="5">
    <source>
        <dbReference type="ARBA" id="ARBA00022989"/>
    </source>
</evidence>
<feature type="transmembrane region" description="Helical" evidence="8">
    <location>
        <begin position="128"/>
        <end position="150"/>
    </location>
</feature>
<proteinExistence type="inferred from homology"/>
<keyword evidence="11" id="KW-1185">Reference proteome</keyword>
<keyword evidence="5 8" id="KW-1133">Transmembrane helix</keyword>
<feature type="domain" description="Threonine/Serine exporter ThrE" evidence="9">
    <location>
        <begin position="7"/>
        <end position="143"/>
    </location>
</feature>
<dbReference type="Proteomes" id="UP000509414">
    <property type="component" value="Chromosome"/>
</dbReference>
<comment type="subcellular location">
    <subcellularLocation>
        <location evidence="1">Cell membrane</location>
        <topology evidence="1">Multi-pass membrane protein</topology>
    </subcellularLocation>
</comment>
<evidence type="ECO:0000256" key="4">
    <source>
        <dbReference type="ARBA" id="ARBA00022692"/>
    </source>
</evidence>
<dbReference type="AlphaFoldDB" id="A0A7H9CIL2"/>